<feature type="transmembrane region" description="Helical" evidence="1">
    <location>
        <begin position="215"/>
        <end position="240"/>
    </location>
</feature>
<feature type="transmembrane region" description="Helical" evidence="1">
    <location>
        <begin position="246"/>
        <end position="267"/>
    </location>
</feature>
<dbReference type="STRING" id="703135.A0A2A9NAR2"/>
<dbReference type="EMBL" id="KZ302431">
    <property type="protein sequence ID" value="PFH45331.1"/>
    <property type="molecule type" value="Genomic_DNA"/>
</dbReference>
<keyword evidence="3" id="KW-1185">Reference proteome</keyword>
<feature type="transmembrane region" description="Helical" evidence="1">
    <location>
        <begin position="172"/>
        <end position="194"/>
    </location>
</feature>
<accession>A0A2A9NAR2</accession>
<gene>
    <name evidence="2" type="ORF">AMATHDRAFT_160736</name>
</gene>
<evidence type="ECO:0000313" key="3">
    <source>
        <dbReference type="Proteomes" id="UP000242287"/>
    </source>
</evidence>
<keyword evidence="1" id="KW-0472">Membrane</keyword>
<evidence type="ECO:0000256" key="1">
    <source>
        <dbReference type="SAM" id="Phobius"/>
    </source>
</evidence>
<proteinExistence type="predicted"/>
<dbReference type="OrthoDB" id="3357408at2759"/>
<feature type="transmembrane region" description="Helical" evidence="1">
    <location>
        <begin position="12"/>
        <end position="36"/>
    </location>
</feature>
<protein>
    <submittedName>
        <fullName evidence="2">Uncharacterized protein</fullName>
    </submittedName>
</protein>
<evidence type="ECO:0000313" key="2">
    <source>
        <dbReference type="EMBL" id="PFH45331.1"/>
    </source>
</evidence>
<name>A0A2A9NAR2_9AGAR</name>
<feature type="transmembrane region" description="Helical" evidence="1">
    <location>
        <begin position="48"/>
        <end position="72"/>
    </location>
</feature>
<organism evidence="2 3">
    <name type="scientific">Amanita thiersii Skay4041</name>
    <dbReference type="NCBI Taxonomy" id="703135"/>
    <lineage>
        <taxon>Eukaryota</taxon>
        <taxon>Fungi</taxon>
        <taxon>Dikarya</taxon>
        <taxon>Basidiomycota</taxon>
        <taxon>Agaricomycotina</taxon>
        <taxon>Agaricomycetes</taxon>
        <taxon>Agaricomycetidae</taxon>
        <taxon>Agaricales</taxon>
        <taxon>Pluteineae</taxon>
        <taxon>Amanitaceae</taxon>
        <taxon>Amanita</taxon>
    </lineage>
</organism>
<keyword evidence="1" id="KW-0812">Transmembrane</keyword>
<dbReference type="Proteomes" id="UP000242287">
    <property type="component" value="Unassembled WGS sequence"/>
</dbReference>
<keyword evidence="1" id="KW-1133">Transmembrane helix</keyword>
<sequence length="317" mass="35424">MVFPIHEAQITGIFVESVFFGIHIATFGCCLQALVTTSRLTPKPMKDINWPMIIFSLVLFSNAAFDLAIGFYHNLRAFVYYKGPGGPTEELTNISDWVNVARSLTVVMQTMIGDAMLIYRCWVMYGRSFTVVSFSVLLWLGAIVCTILVTYLEATLHSRVLISARQLRPAGTAFWAITIAINVITTSLLVWRIWTVERESAKYRVYSNIYAKSMLGGVIRSIIESGLLYTFTALITFVTFLVGSNAVYVVTDAEIQIVGIAFNLLSIRAARLRKPGRDSSSLNSNLSVPIQFLRPRSTQKTEVHVTVTADRVHDDMV</sequence>
<reference evidence="2 3" key="1">
    <citation type="submission" date="2014-02" db="EMBL/GenBank/DDBJ databases">
        <title>Transposable element dynamics among asymbiotic and ectomycorrhizal Amanita fungi.</title>
        <authorList>
            <consortium name="DOE Joint Genome Institute"/>
            <person name="Hess J."/>
            <person name="Skrede I."/>
            <person name="Wolfe B."/>
            <person name="LaButti K."/>
            <person name="Ohm R.A."/>
            <person name="Grigoriev I.V."/>
            <person name="Pringle A."/>
        </authorList>
    </citation>
    <scope>NUCLEOTIDE SEQUENCE [LARGE SCALE GENOMIC DNA]</scope>
    <source>
        <strain evidence="2 3">SKay4041</strain>
    </source>
</reference>
<dbReference type="AlphaFoldDB" id="A0A2A9NAR2"/>
<feature type="transmembrane region" description="Helical" evidence="1">
    <location>
        <begin position="131"/>
        <end position="152"/>
    </location>
</feature>